<proteinExistence type="predicted"/>
<dbReference type="PANTHER" id="PTHR12480">
    <property type="entry name" value="ARGININE DEMETHYLASE AND LYSYL-HYDROXYLASE JMJD"/>
    <property type="match status" value="1"/>
</dbReference>
<dbReference type="PANTHER" id="PTHR12480:SF6">
    <property type="entry name" value="2-OXOGLUTARATE AND IRON-DEPENDENT OXYGENASE JMJD4"/>
    <property type="match status" value="1"/>
</dbReference>
<dbReference type="InterPro" id="IPR050910">
    <property type="entry name" value="JMJD6_ArgDemeth/LysHydrox"/>
</dbReference>
<sequence>MGFEIGGTIEKVNGKELSYNEFVERYLSKNQPVVLTGLMDDWRACKDWVFDNGKPNLKFFSTHFGNSKVQVADCGTRDFTDQKRVEMTVSEFIDHWTDAKECGGASNSFQEDNGKSVLYLKDWHFVKPIASGNYLACMIVPSNLFPGQLFFTYRALQLNTVEHSVGLDLLLRDYKEAKEYIEDIRDISDDFEGLCQRNLAANTAGNHGFFLDLMEMLDDPNFLQLCIDMGRTYGIIHEQQNCSCDTKKAWMVEFLDCSSHIHNLEDLVKFIDYSVAKLTATFCEEKFLESGLNSWPLVEDLNDEALQFSLLQNQG</sequence>
<name>A0AAV1QQ26_9ROSI</name>
<dbReference type="GO" id="GO:0045905">
    <property type="term" value="P:positive regulation of translational termination"/>
    <property type="evidence" value="ECO:0007669"/>
    <property type="project" value="TreeGrafter"/>
</dbReference>
<evidence type="ECO:0000313" key="2">
    <source>
        <dbReference type="Proteomes" id="UP001314170"/>
    </source>
</evidence>
<evidence type="ECO:0000313" key="1">
    <source>
        <dbReference type="EMBL" id="CAK7322940.1"/>
    </source>
</evidence>
<accession>A0AAV1QQ26</accession>
<protein>
    <recommendedName>
        <fullName evidence="3">JmjC domain-containing protein</fullName>
    </recommendedName>
</protein>
<dbReference type="GO" id="GO:0043565">
    <property type="term" value="F:sequence-specific DNA binding"/>
    <property type="evidence" value="ECO:0007669"/>
    <property type="project" value="TreeGrafter"/>
</dbReference>
<dbReference type="SUPFAM" id="SSF51197">
    <property type="entry name" value="Clavaminate synthase-like"/>
    <property type="match status" value="1"/>
</dbReference>
<dbReference type="AlphaFoldDB" id="A0AAV1QQ26"/>
<dbReference type="GO" id="GO:0016706">
    <property type="term" value="F:2-oxoglutarate-dependent dioxygenase activity"/>
    <property type="evidence" value="ECO:0007669"/>
    <property type="project" value="TreeGrafter"/>
</dbReference>
<dbReference type="Gene3D" id="2.60.120.650">
    <property type="entry name" value="Cupin"/>
    <property type="match status" value="1"/>
</dbReference>
<gene>
    <name evidence="1" type="ORF">DCAF_LOCUS554</name>
</gene>
<reference evidence="1 2" key="1">
    <citation type="submission" date="2024-01" db="EMBL/GenBank/DDBJ databases">
        <authorList>
            <person name="Waweru B."/>
        </authorList>
    </citation>
    <scope>NUCLEOTIDE SEQUENCE [LARGE SCALE GENOMIC DNA]</scope>
</reference>
<evidence type="ECO:0008006" key="3">
    <source>
        <dbReference type="Google" id="ProtNLM"/>
    </source>
</evidence>
<organism evidence="1 2">
    <name type="scientific">Dovyalis caffra</name>
    <dbReference type="NCBI Taxonomy" id="77055"/>
    <lineage>
        <taxon>Eukaryota</taxon>
        <taxon>Viridiplantae</taxon>
        <taxon>Streptophyta</taxon>
        <taxon>Embryophyta</taxon>
        <taxon>Tracheophyta</taxon>
        <taxon>Spermatophyta</taxon>
        <taxon>Magnoliopsida</taxon>
        <taxon>eudicotyledons</taxon>
        <taxon>Gunneridae</taxon>
        <taxon>Pentapetalae</taxon>
        <taxon>rosids</taxon>
        <taxon>fabids</taxon>
        <taxon>Malpighiales</taxon>
        <taxon>Salicaceae</taxon>
        <taxon>Flacourtieae</taxon>
        <taxon>Dovyalis</taxon>
    </lineage>
</organism>
<dbReference type="GO" id="GO:0005634">
    <property type="term" value="C:nucleus"/>
    <property type="evidence" value="ECO:0007669"/>
    <property type="project" value="TreeGrafter"/>
</dbReference>
<dbReference type="EMBL" id="CAWUPB010000030">
    <property type="protein sequence ID" value="CAK7322940.1"/>
    <property type="molecule type" value="Genomic_DNA"/>
</dbReference>
<dbReference type="GO" id="GO:0005737">
    <property type="term" value="C:cytoplasm"/>
    <property type="evidence" value="ECO:0007669"/>
    <property type="project" value="TreeGrafter"/>
</dbReference>
<dbReference type="Proteomes" id="UP001314170">
    <property type="component" value="Unassembled WGS sequence"/>
</dbReference>
<keyword evidence="2" id="KW-1185">Reference proteome</keyword>
<comment type="caution">
    <text evidence="1">The sequence shown here is derived from an EMBL/GenBank/DDBJ whole genome shotgun (WGS) entry which is preliminary data.</text>
</comment>